<proteinExistence type="predicted"/>
<reference evidence="1" key="1">
    <citation type="journal article" date="2015" name="Nature">
        <title>Complex archaea that bridge the gap between prokaryotes and eukaryotes.</title>
        <authorList>
            <person name="Spang A."/>
            <person name="Saw J.H."/>
            <person name="Jorgensen S.L."/>
            <person name="Zaremba-Niedzwiedzka K."/>
            <person name="Martijn J."/>
            <person name="Lind A.E."/>
            <person name="van Eijk R."/>
            <person name="Schleper C."/>
            <person name="Guy L."/>
            <person name="Ettema T.J."/>
        </authorList>
    </citation>
    <scope>NUCLEOTIDE SEQUENCE</scope>
</reference>
<sequence>MEETCKCKKYPPSHPLAMPKSIKAEPVLGWPCDVCKKPRIIGWMQNSDDVNDDYLISELGDVDV</sequence>
<evidence type="ECO:0000313" key="1">
    <source>
        <dbReference type="EMBL" id="KKL76532.1"/>
    </source>
</evidence>
<comment type="caution">
    <text evidence="1">The sequence shown here is derived from an EMBL/GenBank/DDBJ whole genome shotgun (WGS) entry which is preliminary data.</text>
</comment>
<accession>A0A0F9HN05</accession>
<name>A0A0F9HN05_9ZZZZ</name>
<protein>
    <submittedName>
        <fullName evidence="1">Uncharacterized protein</fullName>
    </submittedName>
</protein>
<dbReference type="EMBL" id="LAZR01024014">
    <property type="protein sequence ID" value="KKL76532.1"/>
    <property type="molecule type" value="Genomic_DNA"/>
</dbReference>
<dbReference type="AlphaFoldDB" id="A0A0F9HN05"/>
<organism evidence="1">
    <name type="scientific">marine sediment metagenome</name>
    <dbReference type="NCBI Taxonomy" id="412755"/>
    <lineage>
        <taxon>unclassified sequences</taxon>
        <taxon>metagenomes</taxon>
        <taxon>ecological metagenomes</taxon>
    </lineage>
</organism>
<gene>
    <name evidence="1" type="ORF">LCGC14_2043970</name>
</gene>